<dbReference type="HOGENOM" id="CLU_1885574_0_0_1"/>
<dbReference type="EMBL" id="GL636488">
    <property type="protein sequence ID" value="EFW20544.1"/>
    <property type="molecule type" value="Genomic_DNA"/>
</dbReference>
<evidence type="ECO:0000313" key="3">
    <source>
        <dbReference type="Proteomes" id="UP000002497"/>
    </source>
</evidence>
<dbReference type="AlphaFoldDB" id="E9CZA0"/>
<keyword evidence="3" id="KW-1185">Reference proteome</keyword>
<evidence type="ECO:0000256" key="1">
    <source>
        <dbReference type="SAM" id="MobiDB-lite"/>
    </source>
</evidence>
<dbReference type="Proteomes" id="UP000002497">
    <property type="component" value="Unassembled WGS sequence"/>
</dbReference>
<protein>
    <submittedName>
        <fullName evidence="2">Uncharacterized protein</fullName>
    </submittedName>
</protein>
<reference evidence="3" key="1">
    <citation type="journal article" date="2010" name="Genome Res.">
        <title>Population genomic sequencing of Coccidioides fungi reveals recent hybridization and transposon control.</title>
        <authorList>
            <person name="Neafsey D.E."/>
            <person name="Barker B.M."/>
            <person name="Sharpton T.J."/>
            <person name="Stajich J.E."/>
            <person name="Park D.J."/>
            <person name="Whiston E."/>
            <person name="Hung C.-Y."/>
            <person name="McMahan C."/>
            <person name="White J."/>
            <person name="Sykes S."/>
            <person name="Heiman D."/>
            <person name="Young S."/>
            <person name="Zeng Q."/>
            <person name="Abouelleil A."/>
            <person name="Aftuck L."/>
            <person name="Bessette D."/>
            <person name="Brown A."/>
            <person name="FitzGerald M."/>
            <person name="Lui A."/>
            <person name="Macdonald J.P."/>
            <person name="Priest M."/>
            <person name="Orbach M.J."/>
            <person name="Galgiani J.N."/>
            <person name="Kirkland T.N."/>
            <person name="Cole G.T."/>
            <person name="Birren B.W."/>
            <person name="Henn M.R."/>
            <person name="Taylor J.W."/>
            <person name="Rounsley S.D."/>
        </authorList>
    </citation>
    <scope>NUCLEOTIDE SEQUENCE [LARGE SCALE GENOMIC DNA]</scope>
    <source>
        <strain evidence="3">RMSCC 757 / Silveira</strain>
    </source>
</reference>
<name>E9CZA0_COCPS</name>
<dbReference type="VEuPathDB" id="FungiDB:CPSG_02387"/>
<feature type="region of interest" description="Disordered" evidence="1">
    <location>
        <begin position="27"/>
        <end position="93"/>
    </location>
</feature>
<sequence length="135" mass="14520">MSAADAEEEGTTCRRASSAYWLIMESAKSGGQERGKRGGKRKSARAGQGGALHDKVAASRHLTGASWDGLVKGEKDIRQPASAPPESVSILERSDQTTKAALFSLENHAFPPLFRPCGWEIPHGMSPCLSPFEIR</sequence>
<dbReference type="OMA" id="SAYWLIM"/>
<accession>E9CZA0</accession>
<evidence type="ECO:0000313" key="2">
    <source>
        <dbReference type="EMBL" id="EFW20544.1"/>
    </source>
</evidence>
<proteinExistence type="predicted"/>
<organism evidence="3">
    <name type="scientific">Coccidioides posadasii (strain RMSCC 757 / Silveira)</name>
    <name type="common">Valley fever fungus</name>
    <dbReference type="NCBI Taxonomy" id="443226"/>
    <lineage>
        <taxon>Eukaryota</taxon>
        <taxon>Fungi</taxon>
        <taxon>Dikarya</taxon>
        <taxon>Ascomycota</taxon>
        <taxon>Pezizomycotina</taxon>
        <taxon>Eurotiomycetes</taxon>
        <taxon>Eurotiomycetidae</taxon>
        <taxon>Onygenales</taxon>
        <taxon>Onygenaceae</taxon>
        <taxon>Coccidioides</taxon>
    </lineage>
</organism>
<reference evidence="3" key="2">
    <citation type="submission" date="2010-03" db="EMBL/GenBank/DDBJ databases">
        <title>The genome sequence of Coccidioides posadasii strain Silveira.</title>
        <authorList>
            <consortium name="The Broad Institute Genome Sequencing Center for Infectious Disease"/>
            <person name="Neafsey D."/>
            <person name="Orbach M."/>
            <person name="Henn M.R."/>
            <person name="Cole G.T."/>
            <person name="Galgiani J."/>
            <person name="Gardner M.J."/>
            <person name="Kirkland T.N."/>
            <person name="Taylor J.W."/>
            <person name="Young S.K."/>
            <person name="Zeng Q."/>
            <person name="Koehrsen M."/>
            <person name="Alvarado L."/>
            <person name="Berlin A."/>
            <person name="Borenstein D."/>
            <person name="Chapman S.B."/>
            <person name="Chen Z."/>
            <person name="Engels R."/>
            <person name="Freedman E."/>
            <person name="Gellesch M."/>
            <person name="Goldberg J."/>
            <person name="Griggs A."/>
            <person name="Gujja S."/>
            <person name="Heilman E."/>
            <person name="Heiman D."/>
            <person name="Howarth C."/>
            <person name="Jen D."/>
            <person name="Larson L."/>
            <person name="Mehta T."/>
            <person name="Neiman D."/>
            <person name="Park D."/>
            <person name="Pearson M."/>
            <person name="Richards J."/>
            <person name="Roberts A."/>
            <person name="Saif S."/>
            <person name="Shea T."/>
            <person name="Shenoy N."/>
            <person name="Sisk P."/>
            <person name="Stolte C."/>
            <person name="Sykes S."/>
            <person name="Walk T."/>
            <person name="White J."/>
            <person name="Yandava C."/>
            <person name="Haas B."/>
            <person name="Nusbaum C."/>
            <person name="Birren B."/>
        </authorList>
    </citation>
    <scope>NUCLEOTIDE SEQUENCE [LARGE SCALE GENOMIC DNA]</scope>
    <source>
        <strain evidence="3">RMSCC 757 / Silveira</strain>
    </source>
</reference>
<gene>
    <name evidence="2" type="ORF">CPSG_02387</name>
</gene>